<evidence type="ECO:0000313" key="2">
    <source>
        <dbReference type="Proteomes" id="UP001177021"/>
    </source>
</evidence>
<keyword evidence="2" id="KW-1185">Reference proteome</keyword>
<reference evidence="1" key="1">
    <citation type="submission" date="2023-10" db="EMBL/GenBank/DDBJ databases">
        <authorList>
            <person name="Rodriguez Cubillos JULIANA M."/>
            <person name="De Vega J."/>
        </authorList>
    </citation>
    <scope>NUCLEOTIDE SEQUENCE</scope>
</reference>
<name>A0ACB0L2P7_TRIPR</name>
<proteinExistence type="predicted"/>
<evidence type="ECO:0000313" key="1">
    <source>
        <dbReference type="EMBL" id="CAJ2662963.1"/>
    </source>
</evidence>
<gene>
    <name evidence="1" type="ORF">MILVUS5_LOCUS28481</name>
</gene>
<accession>A0ACB0L2P7</accession>
<comment type="caution">
    <text evidence="1">The sequence shown here is derived from an EMBL/GenBank/DDBJ whole genome shotgun (WGS) entry which is preliminary data.</text>
</comment>
<sequence length="350" mass="39338">MGENNKCEEIGVIGELMQGEELTKKLYDQISPSSSPSSSSTSSSSSHVANGVLIDKIILSIEKAITMVKGNVGKIKTNNVNMMDSHCSNGSPKSEVQDSGFKHKHVSKKRKTNPKWTEQVKVYLGTAPEGTVEDGYSWRKYGQKDIHGAKFPRGYYRCTHRNSQGCLATKQVQKSEEDSMVYEITYKGRHTCTQTSNLNKANPSKKLKFGQNKSQPNQKIQPQEEKIQPSQEKTFSFDNKEEIFPSFNFSSPSKGSENEDNMFLETMIKNNFMENENNNIFSESNNFCLSLLDLDNIELSPSESLLDLYSVELSPSELISGPNSVVNSPIDFDFFSDINCDVDFSIRQFM</sequence>
<dbReference type="EMBL" id="CASHSV030000409">
    <property type="protein sequence ID" value="CAJ2662963.1"/>
    <property type="molecule type" value="Genomic_DNA"/>
</dbReference>
<organism evidence="1 2">
    <name type="scientific">Trifolium pratense</name>
    <name type="common">Red clover</name>
    <dbReference type="NCBI Taxonomy" id="57577"/>
    <lineage>
        <taxon>Eukaryota</taxon>
        <taxon>Viridiplantae</taxon>
        <taxon>Streptophyta</taxon>
        <taxon>Embryophyta</taxon>
        <taxon>Tracheophyta</taxon>
        <taxon>Spermatophyta</taxon>
        <taxon>Magnoliopsida</taxon>
        <taxon>eudicotyledons</taxon>
        <taxon>Gunneridae</taxon>
        <taxon>Pentapetalae</taxon>
        <taxon>rosids</taxon>
        <taxon>fabids</taxon>
        <taxon>Fabales</taxon>
        <taxon>Fabaceae</taxon>
        <taxon>Papilionoideae</taxon>
        <taxon>50 kb inversion clade</taxon>
        <taxon>NPAAA clade</taxon>
        <taxon>Hologalegina</taxon>
        <taxon>IRL clade</taxon>
        <taxon>Trifolieae</taxon>
        <taxon>Trifolium</taxon>
    </lineage>
</organism>
<protein>
    <submittedName>
        <fullName evidence="1">Uncharacterized protein</fullName>
    </submittedName>
</protein>
<dbReference type="Proteomes" id="UP001177021">
    <property type="component" value="Unassembled WGS sequence"/>
</dbReference>